<gene>
    <name evidence="1" type="ORF">N7532_001145</name>
</gene>
<proteinExistence type="predicted"/>
<dbReference type="Proteomes" id="UP001149074">
    <property type="component" value="Unassembled WGS sequence"/>
</dbReference>
<dbReference type="EMBL" id="JAPQKI010000002">
    <property type="protein sequence ID" value="KAJ5110610.1"/>
    <property type="molecule type" value="Genomic_DNA"/>
</dbReference>
<accession>A0A9W9KLF2</accession>
<sequence length="749" mass="81733">MKFSPQDTFIDKDENGVVRSLEHLEAPYMADVSSIEGDAVSVSQQYLRDAAAIYGIPEVFLNDLDTNALSQPELTDRSTPALNLAGDPRPRHKCTMVSYQQTVLGLPIWEAGFSITLDEDMNVVSSLSTIEQSVKTRSPKRDAVARDALDEKRLRQILGIEETQPKVTINAQRLLVYKYDSSSRLDTEEDETRESGVDVAVPTLELPPVRSSIEAGAFYVCREVLFTWPLPNFGDINWRAFVEVDTGSVVYLRALMASIHAYVYTMDPFTRLGATGPPASAPLAQLDNAREWKELPAVTASSPQQLTGRVPTDGFAASNAYYQMARLFKLVEELGFDVRKLFDSTAPDSQFPLPVDHRGFSNAVNAKAPGNTKGDGSGGFIFGLAAAGTSVGMASDFRVAAHEFCHALLWEAVHSPNFGFAHSAGDALGSIFCDPVNKHPDRFNSFPWITIGRRHDRSIANGWAWGGTQDRGGYLSEQILNTSLFRAYRCLGGDSADVIRRKWASRYMLYLIIAGIASLATSPITPTQTPVPYVTAMMLADRGEVLGFPGGAVRKVIRWSFEEQGLYQRPGAPTPVTTRGAPPAVDVYIEDGRNGGYNHAVTWDQAPGVWNRRAADSGTVHQNPLKGVANFCYVRVRNRGTSTVPSVRVNAYHLTDVAATSWPDGFESTTTGPITVTNIAPGGSRLVGPFEWIPLHNAPRDRLMVSATAVGDRSNIDLASGLACARGPIEIDRIVPFDNNIALRTMTIA</sequence>
<dbReference type="SUPFAM" id="SSF55486">
    <property type="entry name" value="Metalloproteases ('zincins'), catalytic domain"/>
    <property type="match status" value="1"/>
</dbReference>
<reference evidence="1" key="2">
    <citation type="journal article" date="2023" name="IMA Fungus">
        <title>Comparative genomic study of the Penicillium genus elucidates a diverse pangenome and 15 lateral gene transfer events.</title>
        <authorList>
            <person name="Petersen C."/>
            <person name="Sorensen T."/>
            <person name="Nielsen M.R."/>
            <person name="Sondergaard T.E."/>
            <person name="Sorensen J.L."/>
            <person name="Fitzpatrick D.A."/>
            <person name="Frisvad J.C."/>
            <person name="Nielsen K.L."/>
        </authorList>
    </citation>
    <scope>NUCLEOTIDE SEQUENCE</scope>
    <source>
        <strain evidence="1">IBT 30761</strain>
    </source>
</reference>
<dbReference type="RefSeq" id="XP_056478680.1">
    <property type="nucleotide sequence ID" value="XM_056613639.1"/>
</dbReference>
<reference evidence="1" key="1">
    <citation type="submission" date="2022-11" db="EMBL/GenBank/DDBJ databases">
        <authorList>
            <person name="Petersen C."/>
        </authorList>
    </citation>
    <scope>NUCLEOTIDE SEQUENCE</scope>
    <source>
        <strain evidence="1">IBT 30761</strain>
    </source>
</reference>
<dbReference type="GeneID" id="81352618"/>
<protein>
    <recommendedName>
        <fullName evidence="3">FTP domain-containing protein</fullName>
    </recommendedName>
</protein>
<organism evidence="1 2">
    <name type="scientific">Penicillium argentinense</name>
    <dbReference type="NCBI Taxonomy" id="1131581"/>
    <lineage>
        <taxon>Eukaryota</taxon>
        <taxon>Fungi</taxon>
        <taxon>Dikarya</taxon>
        <taxon>Ascomycota</taxon>
        <taxon>Pezizomycotina</taxon>
        <taxon>Eurotiomycetes</taxon>
        <taxon>Eurotiomycetidae</taxon>
        <taxon>Eurotiales</taxon>
        <taxon>Aspergillaceae</taxon>
        <taxon>Penicillium</taxon>
    </lineage>
</organism>
<comment type="caution">
    <text evidence="1">The sequence shown here is derived from an EMBL/GenBank/DDBJ whole genome shotgun (WGS) entry which is preliminary data.</text>
</comment>
<dbReference type="OrthoDB" id="5334969at2759"/>
<name>A0A9W9KLF2_9EURO</name>
<evidence type="ECO:0000313" key="1">
    <source>
        <dbReference type="EMBL" id="KAJ5110610.1"/>
    </source>
</evidence>
<dbReference type="AlphaFoldDB" id="A0A9W9KLF2"/>
<evidence type="ECO:0000313" key="2">
    <source>
        <dbReference type="Proteomes" id="UP001149074"/>
    </source>
</evidence>
<keyword evidence="2" id="KW-1185">Reference proteome</keyword>
<evidence type="ECO:0008006" key="3">
    <source>
        <dbReference type="Google" id="ProtNLM"/>
    </source>
</evidence>